<dbReference type="AlphaFoldDB" id="A0A8S9QN35"/>
<organism evidence="1 2">
    <name type="scientific">Brassica cretica</name>
    <name type="common">Mustard</name>
    <dbReference type="NCBI Taxonomy" id="69181"/>
    <lineage>
        <taxon>Eukaryota</taxon>
        <taxon>Viridiplantae</taxon>
        <taxon>Streptophyta</taxon>
        <taxon>Embryophyta</taxon>
        <taxon>Tracheophyta</taxon>
        <taxon>Spermatophyta</taxon>
        <taxon>Magnoliopsida</taxon>
        <taxon>eudicotyledons</taxon>
        <taxon>Gunneridae</taxon>
        <taxon>Pentapetalae</taxon>
        <taxon>rosids</taxon>
        <taxon>malvids</taxon>
        <taxon>Brassicales</taxon>
        <taxon>Brassicaceae</taxon>
        <taxon>Brassiceae</taxon>
        <taxon>Brassica</taxon>
    </lineage>
</organism>
<protein>
    <submittedName>
        <fullName evidence="1">Uncharacterized protein</fullName>
    </submittedName>
</protein>
<dbReference type="Proteomes" id="UP000712600">
    <property type="component" value="Unassembled WGS sequence"/>
</dbReference>
<name>A0A8S9QN35_BRACR</name>
<sequence length="191" mass="20565">MSAFGRVPSMVLSVLYGSKGGVQLRLSPLSDPVVLERAWRCRWALGEATAALPFGFFDIGSKKKAPLFSATPLLHLIVHLCTLFTSKGGVQLRLSPLSDPVVLERAWRCRWALGEATAALPFGFFDIGSPETDLAEETQVLAEESEWRTALPFGFFDVGSPKTALVEETPVLPVCLIGGDLPSGFIVDSAS</sequence>
<evidence type="ECO:0000313" key="1">
    <source>
        <dbReference type="EMBL" id="KAF3542121.1"/>
    </source>
</evidence>
<gene>
    <name evidence="1" type="ORF">F2Q69_00023751</name>
</gene>
<comment type="caution">
    <text evidence="1">The sequence shown here is derived from an EMBL/GenBank/DDBJ whole genome shotgun (WGS) entry which is preliminary data.</text>
</comment>
<accession>A0A8S9QN35</accession>
<proteinExistence type="predicted"/>
<reference evidence="1" key="1">
    <citation type="submission" date="2019-12" db="EMBL/GenBank/DDBJ databases">
        <title>Genome sequencing and annotation of Brassica cretica.</title>
        <authorList>
            <person name="Studholme D.J."/>
            <person name="Sarris P."/>
        </authorList>
    </citation>
    <scope>NUCLEOTIDE SEQUENCE</scope>
    <source>
        <strain evidence="1">PFS-109/04</strain>
        <tissue evidence="1">Leaf</tissue>
    </source>
</reference>
<evidence type="ECO:0000313" key="2">
    <source>
        <dbReference type="Proteomes" id="UP000712600"/>
    </source>
</evidence>
<dbReference type="EMBL" id="QGKX02001290">
    <property type="protein sequence ID" value="KAF3542121.1"/>
    <property type="molecule type" value="Genomic_DNA"/>
</dbReference>